<dbReference type="Pfam" id="PF00294">
    <property type="entry name" value="PfkB"/>
    <property type="match status" value="1"/>
</dbReference>
<comment type="pathway">
    <text evidence="9">Carbohydrate metabolism; D-ribose degradation; D-ribose 5-phosphate from beta-D-ribopyranose: step 2/2.</text>
</comment>
<evidence type="ECO:0000313" key="13">
    <source>
        <dbReference type="Proteomes" id="UP000199110"/>
    </source>
</evidence>
<feature type="binding site" evidence="9">
    <location>
        <begin position="39"/>
        <end position="43"/>
    </location>
    <ligand>
        <name>substrate</name>
    </ligand>
</feature>
<comment type="function">
    <text evidence="9">Catalyzes the phosphorylation of ribose at O-5 in a reaction requiring ATP and magnesium. The resulting D-ribose-5-phosphate can then be used either for sythesis of nucleotides, histidine, and tryptophan, or as a component of the pentose phosphate pathway.</text>
</comment>
<keyword evidence="6 9" id="KW-0460">Magnesium</keyword>
<comment type="cofactor">
    <cofactor evidence="9">
        <name>Mg(2+)</name>
        <dbReference type="ChEBI" id="CHEBI:18420"/>
    </cofactor>
    <text evidence="9">Requires a divalent cation, most likely magnesium in vivo, as an electrophilic catalyst to aid phosphoryl group transfer. It is the chelate of the metal and the nucleotide that is the actual substrate.</text>
</comment>
<gene>
    <name evidence="9" type="primary">rbsK</name>
    <name evidence="12" type="ORF">SAMN04488095_2022</name>
</gene>
<keyword evidence="7 9" id="KW-0630">Potassium</keyword>
<dbReference type="EMBL" id="FORA01000002">
    <property type="protein sequence ID" value="SFJ02975.1"/>
    <property type="molecule type" value="Genomic_DNA"/>
</dbReference>
<organism evidence="12 13">
    <name type="scientific">Jannaschia pohangensis</name>
    <dbReference type="NCBI Taxonomy" id="390807"/>
    <lineage>
        <taxon>Bacteria</taxon>
        <taxon>Pseudomonadati</taxon>
        <taxon>Pseudomonadota</taxon>
        <taxon>Alphaproteobacteria</taxon>
        <taxon>Rhodobacterales</taxon>
        <taxon>Roseobacteraceae</taxon>
        <taxon>Jannaschia</taxon>
    </lineage>
</organism>
<comment type="subunit">
    <text evidence="9">Homodimer.</text>
</comment>
<feature type="binding site" evidence="9">
    <location>
        <position position="184"/>
    </location>
    <ligand>
        <name>ATP</name>
        <dbReference type="ChEBI" id="CHEBI:30616"/>
    </ligand>
</feature>
<comment type="activity regulation">
    <text evidence="9">Activated by a monovalent cation that binds near, but not in, the active site. The most likely occupant of the site in vivo is potassium. Ion binding induces a conformational change that may alter substrate affinity.</text>
</comment>
<dbReference type="STRING" id="390807.SAMN04488095_2022"/>
<evidence type="ECO:0000256" key="4">
    <source>
        <dbReference type="ARBA" id="ARBA00022777"/>
    </source>
</evidence>
<dbReference type="CDD" id="cd01174">
    <property type="entry name" value="ribokinase"/>
    <property type="match status" value="1"/>
</dbReference>
<accession>A0A1I3N1U3</accession>
<dbReference type="AlphaFoldDB" id="A0A1I3N1U3"/>
<dbReference type="GO" id="GO:0004747">
    <property type="term" value="F:ribokinase activity"/>
    <property type="evidence" value="ECO:0007669"/>
    <property type="project" value="UniProtKB-UniRule"/>
</dbReference>
<keyword evidence="9" id="KW-0963">Cytoplasm</keyword>
<evidence type="ECO:0000256" key="10">
    <source>
        <dbReference type="NCBIfam" id="TIGR02152"/>
    </source>
</evidence>
<keyword evidence="5 9" id="KW-0067">ATP-binding</keyword>
<dbReference type="Proteomes" id="UP000199110">
    <property type="component" value="Unassembled WGS sequence"/>
</dbReference>
<dbReference type="Gene3D" id="3.40.1190.20">
    <property type="match status" value="1"/>
</dbReference>
<dbReference type="PANTHER" id="PTHR10584:SF166">
    <property type="entry name" value="RIBOKINASE"/>
    <property type="match status" value="1"/>
</dbReference>
<dbReference type="NCBIfam" id="TIGR02152">
    <property type="entry name" value="D_ribokin_bact"/>
    <property type="match status" value="1"/>
</dbReference>
<evidence type="ECO:0000256" key="8">
    <source>
        <dbReference type="ARBA" id="ARBA00023277"/>
    </source>
</evidence>
<keyword evidence="13" id="KW-1185">Reference proteome</keyword>
<keyword evidence="2 9" id="KW-0479">Metal-binding</keyword>
<feature type="binding site" evidence="9">
    <location>
        <position position="289"/>
    </location>
    <ligand>
        <name>K(+)</name>
        <dbReference type="ChEBI" id="CHEBI:29103"/>
    </ligand>
</feature>
<feature type="active site" description="Proton acceptor" evidence="9">
    <location>
        <position position="254"/>
    </location>
</feature>
<feature type="binding site" evidence="9">
    <location>
        <position position="284"/>
    </location>
    <ligand>
        <name>K(+)</name>
        <dbReference type="ChEBI" id="CHEBI:29103"/>
    </ligand>
</feature>
<feature type="domain" description="Carbohydrate kinase PfkB" evidence="11">
    <location>
        <begin position="1"/>
        <end position="297"/>
    </location>
</feature>
<feature type="binding site" evidence="9">
    <location>
        <position position="287"/>
    </location>
    <ligand>
        <name>K(+)</name>
        <dbReference type="ChEBI" id="CHEBI:29103"/>
    </ligand>
</feature>
<evidence type="ECO:0000256" key="7">
    <source>
        <dbReference type="ARBA" id="ARBA00022958"/>
    </source>
</evidence>
<dbReference type="PANTHER" id="PTHR10584">
    <property type="entry name" value="SUGAR KINASE"/>
    <property type="match status" value="1"/>
</dbReference>
<evidence type="ECO:0000256" key="6">
    <source>
        <dbReference type="ARBA" id="ARBA00022842"/>
    </source>
</evidence>
<dbReference type="GO" id="GO:0019303">
    <property type="term" value="P:D-ribose catabolic process"/>
    <property type="evidence" value="ECO:0007669"/>
    <property type="project" value="UniProtKB-UniRule"/>
</dbReference>
<protein>
    <recommendedName>
        <fullName evidence="9 10">Ribokinase</fullName>
        <shortName evidence="9">RK</shortName>
        <ecNumber evidence="9 10">2.7.1.15</ecNumber>
    </recommendedName>
</protein>
<evidence type="ECO:0000256" key="5">
    <source>
        <dbReference type="ARBA" id="ARBA00022840"/>
    </source>
</evidence>
<dbReference type="GO" id="GO:0005829">
    <property type="term" value="C:cytosol"/>
    <property type="evidence" value="ECO:0007669"/>
    <property type="project" value="TreeGrafter"/>
</dbReference>
<feature type="binding site" evidence="9">
    <location>
        <position position="140"/>
    </location>
    <ligand>
        <name>substrate</name>
    </ligand>
</feature>
<dbReference type="SUPFAM" id="SSF53613">
    <property type="entry name" value="Ribokinase-like"/>
    <property type="match status" value="1"/>
</dbReference>
<dbReference type="OrthoDB" id="9792663at2"/>
<dbReference type="InterPro" id="IPR029056">
    <property type="entry name" value="Ribokinase-like"/>
</dbReference>
<feature type="binding site" evidence="9">
    <location>
        <begin position="253"/>
        <end position="254"/>
    </location>
    <ligand>
        <name>ATP</name>
        <dbReference type="ChEBI" id="CHEBI:30616"/>
    </ligand>
</feature>
<evidence type="ECO:0000256" key="1">
    <source>
        <dbReference type="ARBA" id="ARBA00022679"/>
    </source>
</evidence>
<dbReference type="InterPro" id="IPR011877">
    <property type="entry name" value="Ribokinase"/>
</dbReference>
<dbReference type="EC" id="2.7.1.15" evidence="9 10"/>
<feature type="binding site" evidence="9">
    <location>
        <position position="293"/>
    </location>
    <ligand>
        <name>K(+)</name>
        <dbReference type="ChEBI" id="CHEBI:29103"/>
    </ligand>
</feature>
<comment type="catalytic activity">
    <reaction evidence="9">
        <text>D-ribose + ATP = D-ribose 5-phosphate + ADP + H(+)</text>
        <dbReference type="Rhea" id="RHEA:13697"/>
        <dbReference type="ChEBI" id="CHEBI:15378"/>
        <dbReference type="ChEBI" id="CHEBI:30616"/>
        <dbReference type="ChEBI" id="CHEBI:47013"/>
        <dbReference type="ChEBI" id="CHEBI:78346"/>
        <dbReference type="ChEBI" id="CHEBI:456216"/>
        <dbReference type="EC" id="2.7.1.15"/>
    </reaction>
</comment>
<dbReference type="PRINTS" id="PR00990">
    <property type="entry name" value="RIBOKINASE"/>
</dbReference>
<keyword evidence="8 9" id="KW-0119">Carbohydrate metabolism</keyword>
<evidence type="ECO:0000256" key="2">
    <source>
        <dbReference type="ARBA" id="ARBA00022723"/>
    </source>
</evidence>
<reference evidence="12 13" key="1">
    <citation type="submission" date="2016-10" db="EMBL/GenBank/DDBJ databases">
        <authorList>
            <person name="de Groot N.N."/>
        </authorList>
    </citation>
    <scope>NUCLEOTIDE SEQUENCE [LARGE SCALE GENOMIC DNA]</scope>
    <source>
        <strain evidence="12 13">DSM 19073</strain>
    </source>
</reference>
<name>A0A1I3N1U3_9RHOB</name>
<keyword evidence="3 9" id="KW-0547">Nucleotide-binding</keyword>
<dbReference type="GO" id="GO:0046872">
    <property type="term" value="F:metal ion binding"/>
    <property type="evidence" value="ECO:0007669"/>
    <property type="project" value="UniProtKB-KW"/>
</dbReference>
<dbReference type="InterPro" id="IPR002139">
    <property type="entry name" value="Ribo/fructo_kinase"/>
</dbReference>
<keyword evidence="1 9" id="KW-0808">Transferase</keyword>
<evidence type="ECO:0000259" key="11">
    <source>
        <dbReference type="Pfam" id="PF00294"/>
    </source>
</evidence>
<evidence type="ECO:0000256" key="3">
    <source>
        <dbReference type="ARBA" id="ARBA00022741"/>
    </source>
</evidence>
<comment type="caution">
    <text evidence="9">Lacks conserved residue(s) required for the propagation of feature annotation.</text>
</comment>
<sequence>MPHIVVLGIFVADTTFRATRMPRMGETILGDGFALGPGGKGSNQAVAAGRAGADVRFISRIGRDTFGDMAMQVWRDAGVGTDAVIRGEDATGAAFIYVDSASGDNAIIVAPGAAGKLTPADIEAEADLIAGAAVFVTQLEQPMDVALSGLRIARAGGAITLLNPAPAATLPEGMLELCDYVTPNETEAEALSGVAVTDIDSARAAGDALLEKGVGRAALLTLGAQGSLFHSAEQSIHIPAMSAGPVVETTGAGDAFNGGFAAALAEGADPVTAARFACAVASLSVTRPGAAASMPTRAEVEALLAR</sequence>
<evidence type="ECO:0000256" key="9">
    <source>
        <dbReference type="HAMAP-Rule" id="MF_01987"/>
    </source>
</evidence>
<feature type="binding site" evidence="9">
    <location>
        <begin position="11"/>
        <end position="13"/>
    </location>
    <ligand>
        <name>substrate</name>
    </ligand>
</feature>
<feature type="binding site" evidence="9">
    <location>
        <begin position="221"/>
        <end position="226"/>
    </location>
    <ligand>
        <name>ATP</name>
        <dbReference type="ChEBI" id="CHEBI:30616"/>
    </ligand>
</feature>
<comment type="subcellular location">
    <subcellularLocation>
        <location evidence="9">Cytoplasm</location>
    </subcellularLocation>
</comment>
<feature type="binding site" evidence="9">
    <location>
        <position position="250"/>
    </location>
    <ligand>
        <name>K(+)</name>
        <dbReference type="ChEBI" id="CHEBI:29103"/>
    </ligand>
</feature>
<dbReference type="InterPro" id="IPR011611">
    <property type="entry name" value="PfkB_dom"/>
</dbReference>
<keyword evidence="4 9" id="KW-0418">Kinase</keyword>
<dbReference type="HAMAP" id="MF_01987">
    <property type="entry name" value="Ribokinase"/>
    <property type="match status" value="1"/>
</dbReference>
<comment type="similarity">
    <text evidence="9">Belongs to the carbohydrate kinase PfkB family. Ribokinase subfamily.</text>
</comment>
<feature type="binding site" evidence="9">
    <location>
        <position position="254"/>
    </location>
    <ligand>
        <name>substrate</name>
    </ligand>
</feature>
<dbReference type="GO" id="GO:0005524">
    <property type="term" value="F:ATP binding"/>
    <property type="evidence" value="ECO:0007669"/>
    <property type="project" value="UniProtKB-UniRule"/>
</dbReference>
<proteinExistence type="inferred from homology"/>
<evidence type="ECO:0000313" key="12">
    <source>
        <dbReference type="EMBL" id="SFJ02975.1"/>
    </source>
</evidence>
<dbReference type="UniPathway" id="UPA00916">
    <property type="reaction ID" value="UER00889"/>
</dbReference>